<protein>
    <submittedName>
        <fullName evidence="15">ZMYND11</fullName>
    </submittedName>
</protein>
<keyword evidence="6 11" id="KW-0863">Zinc-finger</keyword>
<reference evidence="15 16" key="1">
    <citation type="submission" date="2022-01" db="EMBL/GenBank/DDBJ databases">
        <title>A chromosomal length assembly of Cordylochernes scorpioides.</title>
        <authorList>
            <person name="Zeh D."/>
            <person name="Zeh J."/>
        </authorList>
    </citation>
    <scope>NUCLEOTIDE SEQUENCE [LARGE SCALE GENOMIC DNA]</scope>
    <source>
        <strain evidence="15">IN4F17</strain>
        <tissue evidence="15">Whole Body</tissue>
    </source>
</reference>
<feature type="domain" description="PHD-type" evidence="12">
    <location>
        <begin position="96"/>
        <end position="141"/>
    </location>
</feature>
<name>A0ABY6KG42_9ARAC</name>
<evidence type="ECO:0000313" key="16">
    <source>
        <dbReference type="Proteomes" id="UP001235939"/>
    </source>
</evidence>
<organism evidence="15 16">
    <name type="scientific">Cordylochernes scorpioides</name>
    <dbReference type="NCBI Taxonomy" id="51811"/>
    <lineage>
        <taxon>Eukaryota</taxon>
        <taxon>Metazoa</taxon>
        <taxon>Ecdysozoa</taxon>
        <taxon>Arthropoda</taxon>
        <taxon>Chelicerata</taxon>
        <taxon>Arachnida</taxon>
        <taxon>Pseudoscorpiones</taxon>
        <taxon>Cheliferoidea</taxon>
        <taxon>Chernetidae</taxon>
        <taxon>Cordylochernes</taxon>
    </lineage>
</organism>
<evidence type="ECO:0000256" key="4">
    <source>
        <dbReference type="ARBA" id="ARBA00022553"/>
    </source>
</evidence>
<evidence type="ECO:0000256" key="9">
    <source>
        <dbReference type="ARBA" id="ARBA00022853"/>
    </source>
</evidence>
<dbReference type="InterPro" id="IPR013083">
    <property type="entry name" value="Znf_RING/FYVE/PHD"/>
</dbReference>
<keyword evidence="7" id="KW-0862">Zinc</keyword>
<keyword evidence="3" id="KW-1017">Isopeptide bond</keyword>
<comment type="subcellular location">
    <subcellularLocation>
        <location evidence="1">Nucleus</location>
    </subcellularLocation>
</comment>
<evidence type="ECO:0000256" key="5">
    <source>
        <dbReference type="ARBA" id="ARBA00022723"/>
    </source>
</evidence>
<dbReference type="InterPro" id="IPR047269">
    <property type="entry name" value="ZMY11"/>
</dbReference>
<keyword evidence="16" id="KW-1185">Reference proteome</keyword>
<dbReference type="InterPro" id="IPR019786">
    <property type="entry name" value="Zinc_finger_PHD-type_CS"/>
</dbReference>
<evidence type="ECO:0000256" key="2">
    <source>
        <dbReference type="ARBA" id="ARBA00022491"/>
    </source>
</evidence>
<dbReference type="SUPFAM" id="SSF63748">
    <property type="entry name" value="Tudor/PWWP/MBT"/>
    <property type="match status" value="1"/>
</dbReference>
<dbReference type="CDD" id="cd15537">
    <property type="entry name" value="PHD_BS69"/>
    <property type="match status" value="1"/>
</dbReference>
<keyword evidence="10" id="KW-0539">Nucleus</keyword>
<evidence type="ECO:0000256" key="3">
    <source>
        <dbReference type="ARBA" id="ARBA00022499"/>
    </source>
</evidence>
<evidence type="ECO:0000256" key="8">
    <source>
        <dbReference type="ARBA" id="ARBA00022843"/>
    </source>
</evidence>
<evidence type="ECO:0000259" key="12">
    <source>
        <dbReference type="PROSITE" id="PS50016"/>
    </source>
</evidence>
<gene>
    <name evidence="15" type="ORF">LAZ67_5000443</name>
</gene>
<keyword evidence="8" id="KW-0832">Ubl conjugation</keyword>
<evidence type="ECO:0000256" key="7">
    <source>
        <dbReference type="ARBA" id="ARBA00022833"/>
    </source>
</evidence>
<dbReference type="InterPro" id="IPR048589">
    <property type="entry name" value="SAMD1-like_WH"/>
</dbReference>
<dbReference type="PROSITE" id="PS50812">
    <property type="entry name" value="PWWP"/>
    <property type="match status" value="1"/>
</dbReference>
<dbReference type="SMART" id="SM00249">
    <property type="entry name" value="PHD"/>
    <property type="match status" value="1"/>
</dbReference>
<dbReference type="InterPro" id="IPR001965">
    <property type="entry name" value="Znf_PHD"/>
</dbReference>
<evidence type="ECO:0000259" key="13">
    <source>
        <dbReference type="PROSITE" id="PS50812"/>
    </source>
</evidence>
<dbReference type="InterPro" id="IPR011011">
    <property type="entry name" value="Znf_FYVE_PHD"/>
</dbReference>
<dbReference type="Gene3D" id="3.30.40.10">
    <property type="entry name" value="Zinc/RING finger domain, C3HC4 (zinc finger)"/>
    <property type="match status" value="1"/>
</dbReference>
<dbReference type="EMBL" id="CP092867">
    <property type="protein sequence ID" value="UYV67389.1"/>
    <property type="molecule type" value="Genomic_DNA"/>
</dbReference>
<dbReference type="Proteomes" id="UP001235939">
    <property type="component" value="Chromosome 05"/>
</dbReference>
<dbReference type="InterPro" id="IPR019787">
    <property type="entry name" value="Znf_PHD-finger"/>
</dbReference>
<dbReference type="PROSITE" id="PS52014">
    <property type="entry name" value="SAMD1_WH"/>
    <property type="match status" value="1"/>
</dbReference>
<feature type="domain" description="PWWP" evidence="13">
    <location>
        <begin position="236"/>
        <end position="273"/>
    </location>
</feature>
<dbReference type="PANTHER" id="PTHR46379">
    <property type="entry name" value="ZINC FINGER MYND DOMAIN-CONTAINING"/>
    <property type="match status" value="1"/>
</dbReference>
<accession>A0ABY6KG42</accession>
<feature type="domain" description="SAMD1-like winged helix (WH)" evidence="14">
    <location>
        <begin position="4"/>
        <end position="80"/>
    </location>
</feature>
<dbReference type="PROSITE" id="PS01359">
    <property type="entry name" value="ZF_PHD_1"/>
    <property type="match status" value="1"/>
</dbReference>
<evidence type="ECO:0000256" key="1">
    <source>
        <dbReference type="ARBA" id="ARBA00004123"/>
    </source>
</evidence>
<keyword evidence="5" id="KW-0479">Metal-binding</keyword>
<keyword evidence="4" id="KW-0597">Phosphoprotein</keyword>
<dbReference type="InterPro" id="IPR000313">
    <property type="entry name" value="PWWP_dom"/>
</dbReference>
<evidence type="ECO:0000256" key="11">
    <source>
        <dbReference type="PROSITE-ProRule" id="PRU00146"/>
    </source>
</evidence>
<evidence type="ECO:0000256" key="10">
    <source>
        <dbReference type="ARBA" id="ARBA00023242"/>
    </source>
</evidence>
<evidence type="ECO:0000259" key="14">
    <source>
        <dbReference type="PROSITE" id="PS52014"/>
    </source>
</evidence>
<dbReference type="SUPFAM" id="SSF57903">
    <property type="entry name" value="FYVE/PHD zinc finger"/>
    <property type="match status" value="1"/>
</dbReference>
<sequence>MGTVRRYTHPARLQPLWDAIVSIRNQRQVPNRERIAAFMKRKSPGELPTLDETLRLAIQDNCVYTKTSKGHKGVKAGVEQESYRAPDSDLEGDGHDWYCFECHENGDVILCSTCHRVYHRVCLKEEFLEAEVFSCPVCAVKNLLQIQVEEDDVWRQSYLCFRKMDLTIMEAKAKEQEYQSLEDVVGAVHNPLADLARQMLRDCLYDIAEIRLCSDCYRMSNEKADKHWFCQPCDPPHELVYAKQKGFPFWPAKVLRIHENMYDVRFFGGYHER</sequence>
<keyword evidence="2" id="KW-0678">Repressor</keyword>
<dbReference type="PANTHER" id="PTHR46379:SF1">
    <property type="entry name" value="ZINC FINGER MYND DOMAIN-CONTAINING PROTEIN 11"/>
    <property type="match status" value="1"/>
</dbReference>
<keyword evidence="9" id="KW-0156">Chromatin regulator</keyword>
<evidence type="ECO:0000256" key="6">
    <source>
        <dbReference type="ARBA" id="ARBA00022771"/>
    </source>
</evidence>
<evidence type="ECO:0000313" key="15">
    <source>
        <dbReference type="EMBL" id="UYV67389.1"/>
    </source>
</evidence>
<proteinExistence type="predicted"/>
<dbReference type="PROSITE" id="PS50016">
    <property type="entry name" value="ZF_PHD_2"/>
    <property type="match status" value="1"/>
</dbReference>
<dbReference type="Gene3D" id="2.30.30.140">
    <property type="match status" value="1"/>
</dbReference>